<gene>
    <name evidence="2" type="ORF">LFYK43_14120</name>
</gene>
<organism evidence="2 3">
    <name type="scientific">Ligilactobacillus salitolerans</name>
    <dbReference type="NCBI Taxonomy" id="1808352"/>
    <lineage>
        <taxon>Bacteria</taxon>
        <taxon>Bacillati</taxon>
        <taxon>Bacillota</taxon>
        <taxon>Bacilli</taxon>
        <taxon>Lactobacillales</taxon>
        <taxon>Lactobacillaceae</taxon>
        <taxon>Ligilactobacillus</taxon>
    </lineage>
</organism>
<dbReference type="Proteomes" id="UP000286848">
    <property type="component" value="Unassembled WGS sequence"/>
</dbReference>
<dbReference type="OrthoDB" id="1956472at2"/>
<evidence type="ECO:0000313" key="3">
    <source>
        <dbReference type="Proteomes" id="UP000286848"/>
    </source>
</evidence>
<protein>
    <submittedName>
        <fullName evidence="2">Phage protein</fullName>
    </submittedName>
</protein>
<reference evidence="2 3" key="1">
    <citation type="journal article" date="2019" name="Int. J. Syst. Evol. Microbiol.">
        <title>Lactobacillus salitolerans sp. nov., a novel lactic acid bacterium isolated from spent mushroom substrates.</title>
        <authorList>
            <person name="Tohno M."/>
            <person name="Tanizawa Y."/>
            <person name="Kojima Y."/>
            <person name="Sakamoto M."/>
            <person name="Nakamura Y."/>
            <person name="Ohkuma M."/>
            <person name="Kobayashi H."/>
        </authorList>
    </citation>
    <scope>NUCLEOTIDE SEQUENCE [LARGE SCALE GENOMIC DNA]</scope>
    <source>
        <strain evidence="2 3">YK43</strain>
    </source>
</reference>
<keyword evidence="3" id="KW-1185">Reference proteome</keyword>
<dbReference type="EMBL" id="BFFP01000022">
    <property type="protein sequence ID" value="GBG94953.1"/>
    <property type="molecule type" value="Genomic_DNA"/>
</dbReference>
<comment type="caution">
    <text evidence="2">The sequence shown here is derived from an EMBL/GenBank/DDBJ whole genome shotgun (WGS) entry which is preliminary data.</text>
</comment>
<evidence type="ECO:0000256" key="1">
    <source>
        <dbReference type="SAM" id="MobiDB-lite"/>
    </source>
</evidence>
<sequence length="141" mass="15546">MKRKDIEFDVSRVASGALQEKIDGEMNKVFANIHDMNTEAGAKRTLTVKIELKPNDNRETVDVKADVTVKLAPVEGVTTTMLTGKSLATGKIEARELKSGTPGQTYIDDNGEQRTDTGEPIDVIEKEMSNKIIDLQQKKRG</sequence>
<name>A0A401ITR9_9LACO</name>
<accession>A0A401ITR9</accession>
<dbReference type="RefSeq" id="WP_124976832.1">
    <property type="nucleotide sequence ID" value="NZ_BFFP01000022.1"/>
</dbReference>
<dbReference type="AlphaFoldDB" id="A0A401ITR9"/>
<feature type="region of interest" description="Disordered" evidence="1">
    <location>
        <begin position="98"/>
        <end position="119"/>
    </location>
</feature>
<evidence type="ECO:0000313" key="2">
    <source>
        <dbReference type="EMBL" id="GBG94953.1"/>
    </source>
</evidence>
<proteinExistence type="predicted"/>